<comment type="caution">
    <text evidence="9">The sequence shown here is derived from an EMBL/GenBank/DDBJ whole genome shotgun (WGS) entry which is preliminary data.</text>
</comment>
<dbReference type="PROSITE" id="PS50011">
    <property type="entry name" value="PROTEIN_KINASE_DOM"/>
    <property type="match status" value="1"/>
</dbReference>
<dbReference type="SUPFAM" id="SSF56112">
    <property type="entry name" value="Protein kinase-like (PK-like)"/>
    <property type="match status" value="1"/>
</dbReference>
<evidence type="ECO:0000256" key="3">
    <source>
        <dbReference type="ARBA" id="ARBA00022741"/>
    </source>
</evidence>
<dbReference type="Proteomes" id="UP001215598">
    <property type="component" value="Unassembled WGS sequence"/>
</dbReference>
<dbReference type="SMART" id="SM00220">
    <property type="entry name" value="S_TKc"/>
    <property type="match status" value="1"/>
</dbReference>
<evidence type="ECO:0000256" key="7">
    <source>
        <dbReference type="SAM" id="MobiDB-lite"/>
    </source>
</evidence>
<evidence type="ECO:0000313" key="10">
    <source>
        <dbReference type="Proteomes" id="UP001215598"/>
    </source>
</evidence>
<dbReference type="Gene3D" id="3.30.200.20">
    <property type="entry name" value="Phosphorylase Kinase, domain 1"/>
    <property type="match status" value="1"/>
</dbReference>
<dbReference type="Pfam" id="PF00069">
    <property type="entry name" value="Pkinase"/>
    <property type="match status" value="1"/>
</dbReference>
<evidence type="ECO:0000256" key="5">
    <source>
        <dbReference type="ARBA" id="ARBA00022840"/>
    </source>
</evidence>
<keyword evidence="1" id="KW-0723">Serine/threonine-protein kinase</keyword>
<dbReference type="CDD" id="cd11651">
    <property type="entry name" value="YPK1_N_like"/>
    <property type="match status" value="1"/>
</dbReference>
<proteinExistence type="predicted"/>
<evidence type="ECO:0000313" key="9">
    <source>
        <dbReference type="EMBL" id="KAJ7725173.1"/>
    </source>
</evidence>
<protein>
    <submittedName>
        <fullName evidence="9">AGC/Akt protein kinase</fullName>
    </submittedName>
</protein>
<keyword evidence="5 6" id="KW-0067">ATP-binding</keyword>
<organism evidence="9 10">
    <name type="scientific">Mycena metata</name>
    <dbReference type="NCBI Taxonomy" id="1033252"/>
    <lineage>
        <taxon>Eukaryota</taxon>
        <taxon>Fungi</taxon>
        <taxon>Dikarya</taxon>
        <taxon>Basidiomycota</taxon>
        <taxon>Agaricomycotina</taxon>
        <taxon>Agaricomycetes</taxon>
        <taxon>Agaricomycetidae</taxon>
        <taxon>Agaricales</taxon>
        <taxon>Marasmiineae</taxon>
        <taxon>Mycenaceae</taxon>
        <taxon>Mycena</taxon>
    </lineage>
</organism>
<reference evidence="9" key="1">
    <citation type="submission" date="2023-03" db="EMBL/GenBank/DDBJ databases">
        <title>Massive genome expansion in bonnet fungi (Mycena s.s.) driven by repeated elements and novel gene families across ecological guilds.</title>
        <authorList>
            <consortium name="Lawrence Berkeley National Laboratory"/>
            <person name="Harder C.B."/>
            <person name="Miyauchi S."/>
            <person name="Viragh M."/>
            <person name="Kuo A."/>
            <person name="Thoen E."/>
            <person name="Andreopoulos B."/>
            <person name="Lu D."/>
            <person name="Skrede I."/>
            <person name="Drula E."/>
            <person name="Henrissat B."/>
            <person name="Morin E."/>
            <person name="Kohler A."/>
            <person name="Barry K."/>
            <person name="LaButti K."/>
            <person name="Morin E."/>
            <person name="Salamov A."/>
            <person name="Lipzen A."/>
            <person name="Mereny Z."/>
            <person name="Hegedus B."/>
            <person name="Baldrian P."/>
            <person name="Stursova M."/>
            <person name="Weitz H."/>
            <person name="Taylor A."/>
            <person name="Grigoriev I.V."/>
            <person name="Nagy L.G."/>
            <person name="Martin F."/>
            <person name="Kauserud H."/>
        </authorList>
    </citation>
    <scope>NUCLEOTIDE SEQUENCE</scope>
    <source>
        <strain evidence="9">CBHHK182m</strain>
    </source>
</reference>
<dbReference type="GO" id="GO:0005524">
    <property type="term" value="F:ATP binding"/>
    <property type="evidence" value="ECO:0007669"/>
    <property type="project" value="UniProtKB-UniRule"/>
</dbReference>
<feature type="domain" description="Protein kinase" evidence="8">
    <location>
        <begin position="159"/>
        <end position="429"/>
    </location>
</feature>
<dbReference type="InterPro" id="IPR000719">
    <property type="entry name" value="Prot_kinase_dom"/>
</dbReference>
<dbReference type="InterPro" id="IPR011009">
    <property type="entry name" value="Kinase-like_dom_sf"/>
</dbReference>
<dbReference type="EMBL" id="JARKIB010000196">
    <property type="protein sequence ID" value="KAJ7725173.1"/>
    <property type="molecule type" value="Genomic_DNA"/>
</dbReference>
<evidence type="ECO:0000256" key="6">
    <source>
        <dbReference type="PROSITE-ProRule" id="PRU10141"/>
    </source>
</evidence>
<feature type="region of interest" description="Disordered" evidence="7">
    <location>
        <begin position="300"/>
        <end position="337"/>
    </location>
</feature>
<gene>
    <name evidence="9" type="ORF">B0H16DRAFT_1471959</name>
</gene>
<dbReference type="GO" id="GO:0004674">
    <property type="term" value="F:protein serine/threonine kinase activity"/>
    <property type="evidence" value="ECO:0007669"/>
    <property type="project" value="UniProtKB-KW"/>
</dbReference>
<sequence>MSLRHRSRVGSQFAFFQSGRGLALPDDVPVPETIQKFLRTPPHREFMERTRYLPYVVLEFEKNEIFIDGDLSTPVWNYPAHFDVSRPSNVSVSAYLRTDKTLQSQNFDMSNDLFLARVTVTDVYNSDRWYPATVGRGSFNLRLELWQPTRDPTLSIEVFDLLKIIGTGSSGKVMQVRKKDTRQIYALKTIRKAHVIAQRPDEIPQILPRPVVVDNPFITPLEFSFETPFMEANFPHTYNVMVDLDRSRFYAAELLCALGFLHGLDVVYRELRPENILLDSTGHITLCDFGLYKLNTSEAESREQQAEDRDTAVASFSGNGAHRNKPHRDRDPREKRQHNWGYVQYTAPELLEGQEYTTTVDWWTLGVLLYAMMTGRLKTLNQRILSEILSFPPDIPFEARSAVGGLVERDPLERLGANGSDEIKRHPFFVDIDWDGSVSVILAKEYPPPFKPGVVWVPRFVIPPKRLALCSYVYV</sequence>
<dbReference type="Gene3D" id="1.10.510.10">
    <property type="entry name" value="Transferase(Phosphotransferase) domain 1"/>
    <property type="match status" value="1"/>
</dbReference>
<keyword evidence="2" id="KW-0808">Transferase</keyword>
<keyword evidence="4 9" id="KW-0418">Kinase</keyword>
<dbReference type="AlphaFoldDB" id="A0AAD7HQN0"/>
<evidence type="ECO:0000256" key="2">
    <source>
        <dbReference type="ARBA" id="ARBA00022679"/>
    </source>
</evidence>
<keyword evidence="10" id="KW-1185">Reference proteome</keyword>
<feature type="compositionally biased region" description="Basic and acidic residues" evidence="7">
    <location>
        <begin position="300"/>
        <end position="311"/>
    </location>
</feature>
<feature type="binding site" evidence="6">
    <location>
        <position position="192"/>
    </location>
    <ligand>
        <name>ATP</name>
        <dbReference type="ChEBI" id="CHEBI:30616"/>
    </ligand>
</feature>
<dbReference type="PROSITE" id="PS00107">
    <property type="entry name" value="PROTEIN_KINASE_ATP"/>
    <property type="match status" value="1"/>
</dbReference>
<evidence type="ECO:0000256" key="4">
    <source>
        <dbReference type="ARBA" id="ARBA00022777"/>
    </source>
</evidence>
<dbReference type="PANTHER" id="PTHR24351">
    <property type="entry name" value="RIBOSOMAL PROTEIN S6 KINASE"/>
    <property type="match status" value="1"/>
</dbReference>
<dbReference type="InterPro" id="IPR017441">
    <property type="entry name" value="Protein_kinase_ATP_BS"/>
</dbReference>
<accession>A0AAD7HQN0</accession>
<keyword evidence="3 6" id="KW-0547">Nucleotide-binding</keyword>
<evidence type="ECO:0000259" key="8">
    <source>
        <dbReference type="PROSITE" id="PS50011"/>
    </source>
</evidence>
<name>A0AAD7HQN0_9AGAR</name>
<evidence type="ECO:0000256" key="1">
    <source>
        <dbReference type="ARBA" id="ARBA00022527"/>
    </source>
</evidence>